<dbReference type="EMBL" id="CAJVCH010315354">
    <property type="protein sequence ID" value="CAG7786326.1"/>
    <property type="molecule type" value="Genomic_DNA"/>
</dbReference>
<keyword evidence="2" id="KW-1185">Reference proteome</keyword>
<name>A0A8J2P392_9HEXA</name>
<protein>
    <submittedName>
        <fullName evidence="1">Uncharacterized protein</fullName>
    </submittedName>
</protein>
<organism evidence="1 2">
    <name type="scientific">Allacma fusca</name>
    <dbReference type="NCBI Taxonomy" id="39272"/>
    <lineage>
        <taxon>Eukaryota</taxon>
        <taxon>Metazoa</taxon>
        <taxon>Ecdysozoa</taxon>
        <taxon>Arthropoda</taxon>
        <taxon>Hexapoda</taxon>
        <taxon>Collembola</taxon>
        <taxon>Symphypleona</taxon>
        <taxon>Sminthuridae</taxon>
        <taxon>Allacma</taxon>
    </lineage>
</organism>
<evidence type="ECO:0000313" key="1">
    <source>
        <dbReference type="EMBL" id="CAG7786326.1"/>
    </source>
</evidence>
<sequence>MTNFLTNPLTKAQ</sequence>
<feature type="non-terminal residue" evidence="1">
    <location>
        <position position="1"/>
    </location>
</feature>
<proteinExistence type="predicted"/>
<accession>A0A8J2P392</accession>
<gene>
    <name evidence="1" type="ORF">AFUS01_LOCUS24898</name>
</gene>
<dbReference type="Proteomes" id="UP000708208">
    <property type="component" value="Unassembled WGS sequence"/>
</dbReference>
<comment type="caution">
    <text evidence="1">The sequence shown here is derived from an EMBL/GenBank/DDBJ whole genome shotgun (WGS) entry which is preliminary data.</text>
</comment>
<evidence type="ECO:0000313" key="2">
    <source>
        <dbReference type="Proteomes" id="UP000708208"/>
    </source>
</evidence>
<reference evidence="1" key="1">
    <citation type="submission" date="2021-06" db="EMBL/GenBank/DDBJ databases">
        <authorList>
            <person name="Hodson N. C."/>
            <person name="Mongue J. A."/>
            <person name="Jaron S. K."/>
        </authorList>
    </citation>
    <scope>NUCLEOTIDE SEQUENCE</scope>
</reference>